<dbReference type="Proteomes" id="UP000288096">
    <property type="component" value="Unassembled WGS sequence"/>
</dbReference>
<keyword evidence="4" id="KW-1185">Reference proteome</keyword>
<dbReference type="OrthoDB" id="8774234at2"/>
<dbReference type="InterPro" id="IPR044060">
    <property type="entry name" value="Bacterial_rp_domain"/>
</dbReference>
<sequence length="1302" mass="139980">MVFVRQRFYIAIIMFTIITVAGVSPAFSSPEVRFADTAIRVEGQNTIRVPVLISGFEGAGIKGFVLRINYDDTILKNGRCDNFETKSPPLEGPGDLSVALMSRLSIPADGTLLTLEFDHDAPLPDTLSFSFASPDDRTVLFKEGFVKVEAIYTNNPEVKVPPPPCSATCSVQTKIIGGEGTISPSGKRNFSCGDTQRYSFTPDACFKVRKVSLVDENSGYCKYSGSRSPYPFKCEQEDDGKDYILKVLFEREKKTLNIETIGSGEVYAILPDGEKKLGTSEKFPCGLPQTLKLVPSDHYELGEVLIDGAPPAVSEENTIPYTPNDDDQPHTLHVEFVQKQTTVHLTVVGNGAVSSPPGSADPIDLSEPFVIPPGQDGNFGFVPAPCYAIGDVVADGVSLGAVSEHVIPNDGKSHSLSITFAQKLVTLRITTEGKGALFDTSDMETPLGDAKEFPCGESQTLKLAPASCYEVSEVSLSGTALDVSTDNTITVPLEESDAEPHLHVVFSQKQITLRITTEGEGVLFDISNTETPLRDTKEFPCGESQTITLAPASCYEISEASLNDTPLNVSADNTITVPLEEKDAAPHLHVKFVRKQITIDITKDGEGDISDISPDTEATALGETGTFVCGLSRTIELLPAPFYKVGEVLLGDEPLDVSPNNTVIFTLTDKDEPPTLNVTFDRKQIPLNITIEGGSGSVYALPDETTPLNLSLPIKLYCGLSQSFKIIPDECYQIEEVRVNGNITELLPDDTLKHIPGDGPEDQEDTLEIRLVRKKFTISASVVGNAAIYPSGDYIVTCGTSVRYTIQHLYCDTRETLEDVWVDGVSVRSELTRTEDSAVVYEFDPVKKDHTIEARFSDTCSASARNGEILVDGRTCTLVPNPCYEIGVVKIGDVTITDRVVIEGGIGHFELEEGENSADIRVGFMRKSYPATAVAETGGIISPSGGSLLYCGTDYVYTIMPDNGYVLGDVLVNGDSVRSFLTTDPENGAYLYTFNCTGGEYRIEAGFSPKAYRFDVTASEGGNVDPSDSVSAAFGSSRTVTIEPADCYRIDDVLLDGNSVRDMLTFTGDVARFTLNQISADHTLEIFFALESYTVTVSAGQGGIITSDLSLTAVCGADRTFEVTPQSGWRIADVRVDGQSVMSDPVADGESFQFSLYQIHADHLIEAEFALVPSSEPENHSPEISGTPSDSVTVGVAYKIFTPEASDPDGDSFSFSIVNKPDWAEFDPETGTLSGTPSSEDVGKPAKDIVITVTDSQGLSAALPAFELIVKDAPNPSEDAPKSSGGGGGGGCFIQTISQPWG</sequence>
<accession>A0A401FQX2</accession>
<organism evidence="3 4">
    <name type="scientific">Desulfonema ishimotonii</name>
    <dbReference type="NCBI Taxonomy" id="45657"/>
    <lineage>
        <taxon>Bacteria</taxon>
        <taxon>Pseudomonadati</taxon>
        <taxon>Thermodesulfobacteriota</taxon>
        <taxon>Desulfobacteria</taxon>
        <taxon>Desulfobacterales</taxon>
        <taxon>Desulfococcaceae</taxon>
        <taxon>Desulfonema</taxon>
    </lineage>
</organism>
<dbReference type="Pfam" id="PF18998">
    <property type="entry name" value="Flg_new_2"/>
    <property type="match status" value="1"/>
</dbReference>
<name>A0A401FQX2_9BACT</name>
<feature type="region of interest" description="Disordered" evidence="1">
    <location>
        <begin position="1273"/>
        <end position="1302"/>
    </location>
</feature>
<dbReference type="InterPro" id="IPR015919">
    <property type="entry name" value="Cadherin-like_sf"/>
</dbReference>
<evidence type="ECO:0000256" key="1">
    <source>
        <dbReference type="SAM" id="MobiDB-lite"/>
    </source>
</evidence>
<dbReference type="InterPro" id="IPR013783">
    <property type="entry name" value="Ig-like_fold"/>
</dbReference>
<dbReference type="SUPFAM" id="SSF49313">
    <property type="entry name" value="Cadherin-like"/>
    <property type="match status" value="1"/>
</dbReference>
<reference evidence="4" key="2">
    <citation type="submission" date="2019-01" db="EMBL/GenBank/DDBJ databases">
        <title>Genome sequence of Desulfonema ishimotonii strain Tokyo 01.</title>
        <authorList>
            <person name="Fukui M."/>
        </authorList>
    </citation>
    <scope>NUCLEOTIDE SEQUENCE [LARGE SCALE GENOMIC DNA]</scope>
    <source>
        <strain evidence="4">Tokyo 01</strain>
    </source>
</reference>
<dbReference type="SMART" id="SM00736">
    <property type="entry name" value="CADG"/>
    <property type="match status" value="1"/>
</dbReference>
<proteinExistence type="predicted"/>
<evidence type="ECO:0000313" key="3">
    <source>
        <dbReference type="EMBL" id="GBC59362.1"/>
    </source>
</evidence>
<comment type="caution">
    <text evidence="3">The sequence shown here is derived from an EMBL/GenBank/DDBJ whole genome shotgun (WGS) entry which is preliminary data.</text>
</comment>
<evidence type="ECO:0000259" key="2">
    <source>
        <dbReference type="SMART" id="SM00736"/>
    </source>
</evidence>
<gene>
    <name evidence="3" type="ORF">DENIS_0301</name>
</gene>
<dbReference type="Gene3D" id="2.60.40.10">
    <property type="entry name" value="Immunoglobulins"/>
    <property type="match status" value="1"/>
</dbReference>
<dbReference type="EMBL" id="BEXT01000001">
    <property type="protein sequence ID" value="GBC59362.1"/>
    <property type="molecule type" value="Genomic_DNA"/>
</dbReference>
<dbReference type="RefSeq" id="WP_124326884.1">
    <property type="nucleotide sequence ID" value="NZ_BEXT01000001.1"/>
</dbReference>
<feature type="domain" description="Dystroglycan-type cadherin-like" evidence="2">
    <location>
        <begin position="1182"/>
        <end position="1277"/>
    </location>
</feature>
<dbReference type="Pfam" id="PF05345">
    <property type="entry name" value="He_PIG"/>
    <property type="match status" value="1"/>
</dbReference>
<dbReference type="GO" id="GO:0016020">
    <property type="term" value="C:membrane"/>
    <property type="evidence" value="ECO:0007669"/>
    <property type="project" value="InterPro"/>
</dbReference>
<dbReference type="InterPro" id="IPR006644">
    <property type="entry name" value="Cadg"/>
</dbReference>
<evidence type="ECO:0000313" key="4">
    <source>
        <dbReference type="Proteomes" id="UP000288096"/>
    </source>
</evidence>
<reference evidence="4" key="1">
    <citation type="submission" date="2017-11" db="EMBL/GenBank/DDBJ databases">
        <authorList>
            <person name="Watanabe M."/>
            <person name="Kojima H."/>
        </authorList>
    </citation>
    <scope>NUCLEOTIDE SEQUENCE [LARGE SCALE GENOMIC DNA]</scope>
    <source>
        <strain evidence="4">Tokyo 01</strain>
    </source>
</reference>
<dbReference type="GO" id="GO:0005509">
    <property type="term" value="F:calcium ion binding"/>
    <property type="evidence" value="ECO:0007669"/>
    <property type="project" value="InterPro"/>
</dbReference>
<protein>
    <recommendedName>
        <fullName evidence="2">Dystroglycan-type cadherin-like domain-containing protein</fullName>
    </recommendedName>
</protein>
<dbReference type="Gene3D" id="2.60.40.680">
    <property type="match status" value="1"/>
</dbReference>